<sequence length="28" mass="3186">MSFLNTFSLRLSTIANPSVLHKSYLLTM</sequence>
<proteinExistence type="predicted"/>
<dbReference type="AlphaFoldDB" id="A0A0K2UBL7"/>
<reference evidence="1" key="1">
    <citation type="submission" date="2014-05" db="EMBL/GenBank/DDBJ databases">
        <authorList>
            <person name="Chronopoulou M."/>
        </authorList>
    </citation>
    <scope>NUCLEOTIDE SEQUENCE</scope>
    <source>
        <tissue evidence="1">Whole organism</tissue>
    </source>
</reference>
<accession>A0A0K2UBL7</accession>
<protein>
    <submittedName>
        <fullName evidence="1">Uncharacterized protein</fullName>
    </submittedName>
</protein>
<name>A0A0K2UBL7_LEPSM</name>
<dbReference type="EMBL" id="HACA01018268">
    <property type="protein sequence ID" value="CDW35629.1"/>
    <property type="molecule type" value="Transcribed_RNA"/>
</dbReference>
<organism evidence="1">
    <name type="scientific">Lepeophtheirus salmonis</name>
    <name type="common">Salmon louse</name>
    <name type="synonym">Caligus salmonis</name>
    <dbReference type="NCBI Taxonomy" id="72036"/>
    <lineage>
        <taxon>Eukaryota</taxon>
        <taxon>Metazoa</taxon>
        <taxon>Ecdysozoa</taxon>
        <taxon>Arthropoda</taxon>
        <taxon>Crustacea</taxon>
        <taxon>Multicrustacea</taxon>
        <taxon>Hexanauplia</taxon>
        <taxon>Copepoda</taxon>
        <taxon>Siphonostomatoida</taxon>
        <taxon>Caligidae</taxon>
        <taxon>Lepeophtheirus</taxon>
    </lineage>
</organism>
<evidence type="ECO:0000313" key="1">
    <source>
        <dbReference type="EMBL" id="CDW35629.1"/>
    </source>
</evidence>